<feature type="transmembrane region" description="Helical" evidence="7">
    <location>
        <begin position="12"/>
        <end position="32"/>
    </location>
</feature>
<evidence type="ECO:0000259" key="8">
    <source>
        <dbReference type="Pfam" id="PF01694"/>
    </source>
</evidence>
<dbReference type="AlphaFoldDB" id="H5SB48"/>
<comment type="subcellular location">
    <subcellularLocation>
        <location evidence="1">Membrane</location>
        <topology evidence="1">Multi-pass membrane protein</topology>
    </subcellularLocation>
</comment>
<accession>H5SB48</accession>
<evidence type="ECO:0000256" key="4">
    <source>
        <dbReference type="ARBA" id="ARBA00022801"/>
    </source>
</evidence>
<evidence type="ECO:0000313" key="9">
    <source>
        <dbReference type="EMBL" id="BAL53384.1"/>
    </source>
</evidence>
<dbReference type="InterPro" id="IPR050925">
    <property type="entry name" value="Rhomboid_protease_S54"/>
</dbReference>
<feature type="transmembrane region" description="Helical" evidence="7">
    <location>
        <begin position="171"/>
        <end position="194"/>
    </location>
</feature>
<feature type="transmembrane region" description="Helical" evidence="7">
    <location>
        <begin position="106"/>
        <end position="134"/>
    </location>
</feature>
<feature type="transmembrane region" description="Helical" evidence="7">
    <location>
        <begin position="146"/>
        <end position="165"/>
    </location>
</feature>
<comment type="similarity">
    <text evidence="2">Belongs to the peptidase S54 family.</text>
</comment>
<keyword evidence="5 7" id="KW-1133">Transmembrane helix</keyword>
<dbReference type="GO" id="GO:0016020">
    <property type="term" value="C:membrane"/>
    <property type="evidence" value="ECO:0007669"/>
    <property type="project" value="UniProtKB-SubCell"/>
</dbReference>
<dbReference type="Pfam" id="PF01694">
    <property type="entry name" value="Rhomboid"/>
    <property type="match status" value="1"/>
</dbReference>
<evidence type="ECO:0000256" key="3">
    <source>
        <dbReference type="ARBA" id="ARBA00022692"/>
    </source>
</evidence>
<gene>
    <name evidence="9" type="ORF">HGMM_F06F06C29</name>
</gene>
<feature type="domain" description="Peptidase S54 rhomboid" evidence="8">
    <location>
        <begin position="109"/>
        <end position="261"/>
    </location>
</feature>
<dbReference type="PANTHER" id="PTHR43731:SF14">
    <property type="entry name" value="PRESENILIN-ASSOCIATED RHOMBOID-LIKE PROTEIN, MITOCHONDRIAL"/>
    <property type="match status" value="1"/>
</dbReference>
<evidence type="ECO:0000256" key="1">
    <source>
        <dbReference type="ARBA" id="ARBA00004141"/>
    </source>
</evidence>
<dbReference type="InterPro" id="IPR035952">
    <property type="entry name" value="Rhomboid-like_sf"/>
</dbReference>
<dbReference type="InterPro" id="IPR022764">
    <property type="entry name" value="Peptidase_S54_rhomboid_dom"/>
</dbReference>
<dbReference type="EMBL" id="AP011656">
    <property type="protein sequence ID" value="BAL53384.1"/>
    <property type="molecule type" value="Genomic_DNA"/>
</dbReference>
<reference evidence="9" key="1">
    <citation type="journal article" date="2005" name="Environ. Microbiol.">
        <title>Genetic and functional properties of uncultivated thermophilic crenarchaeotes from a subsurface gold mine as revealed by analysis of genome fragments.</title>
        <authorList>
            <person name="Nunoura T."/>
            <person name="Hirayama H."/>
            <person name="Takami H."/>
            <person name="Oida H."/>
            <person name="Nishi S."/>
            <person name="Shimamura S."/>
            <person name="Suzuki Y."/>
            <person name="Inagaki F."/>
            <person name="Takai K."/>
            <person name="Nealson K.H."/>
            <person name="Horikoshi K."/>
        </authorList>
    </citation>
    <scope>NUCLEOTIDE SEQUENCE</scope>
</reference>
<keyword evidence="4" id="KW-0378">Hydrolase</keyword>
<keyword evidence="6 7" id="KW-0472">Membrane</keyword>
<dbReference type="PANTHER" id="PTHR43731">
    <property type="entry name" value="RHOMBOID PROTEASE"/>
    <property type="match status" value="1"/>
</dbReference>
<evidence type="ECO:0000256" key="6">
    <source>
        <dbReference type="ARBA" id="ARBA00023136"/>
    </source>
</evidence>
<organism evidence="9">
    <name type="scientific">uncultured Acetothermia bacterium</name>
    <dbReference type="NCBI Taxonomy" id="236499"/>
    <lineage>
        <taxon>Bacteria</taxon>
        <taxon>Candidatus Bipolaricaulota</taxon>
        <taxon>environmental samples</taxon>
    </lineage>
</organism>
<evidence type="ECO:0000256" key="5">
    <source>
        <dbReference type="ARBA" id="ARBA00022989"/>
    </source>
</evidence>
<sequence>MIPLRDYRHSSSFPFVTVAIIVLNVLVFLYQFSLSNTPATENTRVWVRAWQQAGCDIPATLFYQLSRPVSRFSPSQISAEDEFTFRFGVMPCEITQGVDLPPFVPFAVWLTLLTAMFMHAGFWHILGNMWYLWIFGDNVEDVFGRVGYVLFYLLSGLAAAFAQIVTNPHTVIPMVGASGAISGVLGAYFVLFPYGRVLTLVPLFPFFVRLIELPAIFLLGFWFLLQFIGGISSPVEGGGVAYWAHAGGFIAGALMALLVRRRVRPYYFS</sequence>
<name>H5SB48_9BACT</name>
<evidence type="ECO:0000256" key="7">
    <source>
        <dbReference type="SAM" id="Phobius"/>
    </source>
</evidence>
<dbReference type="Gene3D" id="1.20.1540.10">
    <property type="entry name" value="Rhomboid-like"/>
    <property type="match status" value="1"/>
</dbReference>
<evidence type="ECO:0000256" key="2">
    <source>
        <dbReference type="ARBA" id="ARBA00009045"/>
    </source>
</evidence>
<feature type="transmembrane region" description="Helical" evidence="7">
    <location>
        <begin position="206"/>
        <end position="228"/>
    </location>
</feature>
<dbReference type="GO" id="GO:0004252">
    <property type="term" value="F:serine-type endopeptidase activity"/>
    <property type="evidence" value="ECO:0007669"/>
    <property type="project" value="InterPro"/>
</dbReference>
<dbReference type="SUPFAM" id="SSF144091">
    <property type="entry name" value="Rhomboid-like"/>
    <property type="match status" value="1"/>
</dbReference>
<feature type="transmembrane region" description="Helical" evidence="7">
    <location>
        <begin position="240"/>
        <end position="259"/>
    </location>
</feature>
<protein>
    <submittedName>
        <fullName evidence="9">Rhomboid family protein</fullName>
    </submittedName>
</protein>
<keyword evidence="3 7" id="KW-0812">Transmembrane</keyword>
<reference evidence="9" key="2">
    <citation type="journal article" date="2012" name="PLoS ONE">
        <title>A Deeply Branching Thermophilic Bacterium with an Ancient Acetyl-CoA Pathway Dominates a Subsurface Ecosystem.</title>
        <authorList>
            <person name="Takami H."/>
            <person name="Noguchi H."/>
            <person name="Takaki Y."/>
            <person name="Uchiyama I."/>
            <person name="Toyoda A."/>
            <person name="Nishi S."/>
            <person name="Chee G.-J."/>
            <person name="Arai W."/>
            <person name="Nunoura T."/>
            <person name="Itoh T."/>
            <person name="Hattori M."/>
            <person name="Takai K."/>
        </authorList>
    </citation>
    <scope>NUCLEOTIDE SEQUENCE</scope>
</reference>
<proteinExistence type="inferred from homology"/>